<evidence type="ECO:0000313" key="2">
    <source>
        <dbReference type="EMBL" id="TWF75251.1"/>
    </source>
</evidence>
<protein>
    <submittedName>
        <fullName evidence="2">Xre family transcriptional regulator</fullName>
    </submittedName>
</protein>
<dbReference type="PROSITE" id="PS50943">
    <property type="entry name" value="HTH_CROC1"/>
    <property type="match status" value="1"/>
</dbReference>
<keyword evidence="3" id="KW-1185">Reference proteome</keyword>
<dbReference type="InterPro" id="IPR001387">
    <property type="entry name" value="Cro/C1-type_HTH"/>
</dbReference>
<evidence type="ECO:0000259" key="1">
    <source>
        <dbReference type="PROSITE" id="PS50943"/>
    </source>
</evidence>
<organism evidence="2 3">
    <name type="scientific">Pseudonocardia hierapolitana</name>
    <dbReference type="NCBI Taxonomy" id="1128676"/>
    <lineage>
        <taxon>Bacteria</taxon>
        <taxon>Bacillati</taxon>
        <taxon>Actinomycetota</taxon>
        <taxon>Actinomycetes</taxon>
        <taxon>Pseudonocardiales</taxon>
        <taxon>Pseudonocardiaceae</taxon>
        <taxon>Pseudonocardia</taxon>
    </lineage>
</organism>
<sequence>MEGPGAPGGASPGVIGADYRGTVPSDLGEFLRNRRGEVRPDDVGLPIGRARRVPGLRREEVALLAGVSVDYYVRLEQGRERNPSAQVLDALAETLRLDDDARQHAFRLAGLAPRPVSTRREQVSPSLLQLMDGWPGNPALVLSRCYDVLARNRLGTALFHAFTHSDNLLLNVFRDPAARAFYADWQYAAVNTVAGFRLATGSAPDDSRTLAILDELRATSPEFRQIWARNQARGKSAEVKTFLHPEVGRITLRMQTFDVREAPGQQLVVYHAEPGSTDAQALALLGSIAATREQVT</sequence>
<comment type="caution">
    <text evidence="2">The sequence shown here is derived from an EMBL/GenBank/DDBJ whole genome shotgun (WGS) entry which is preliminary data.</text>
</comment>
<dbReference type="InterPro" id="IPR010982">
    <property type="entry name" value="Lambda_DNA-bd_dom_sf"/>
</dbReference>
<dbReference type="EMBL" id="VIWU01000001">
    <property type="protein sequence ID" value="TWF75251.1"/>
    <property type="molecule type" value="Genomic_DNA"/>
</dbReference>
<dbReference type="PANTHER" id="PTHR35010">
    <property type="entry name" value="BLL4672 PROTEIN-RELATED"/>
    <property type="match status" value="1"/>
</dbReference>
<dbReference type="CDD" id="cd00093">
    <property type="entry name" value="HTH_XRE"/>
    <property type="match status" value="1"/>
</dbReference>
<evidence type="ECO:0000313" key="3">
    <source>
        <dbReference type="Proteomes" id="UP000321261"/>
    </source>
</evidence>
<proteinExistence type="predicted"/>
<name>A0A561SK63_9PSEU</name>
<dbReference type="GO" id="GO:0003677">
    <property type="term" value="F:DNA binding"/>
    <property type="evidence" value="ECO:0007669"/>
    <property type="project" value="InterPro"/>
</dbReference>
<dbReference type="SMART" id="SM00530">
    <property type="entry name" value="HTH_XRE"/>
    <property type="match status" value="1"/>
</dbReference>
<dbReference type="Gene3D" id="3.30.450.180">
    <property type="match status" value="1"/>
</dbReference>
<dbReference type="PANTHER" id="PTHR35010:SF2">
    <property type="entry name" value="BLL4672 PROTEIN"/>
    <property type="match status" value="1"/>
</dbReference>
<dbReference type="Gene3D" id="1.10.260.40">
    <property type="entry name" value="lambda repressor-like DNA-binding domains"/>
    <property type="match status" value="1"/>
</dbReference>
<feature type="domain" description="HTH cro/C1-type" evidence="1">
    <location>
        <begin position="47"/>
        <end position="102"/>
    </location>
</feature>
<dbReference type="Pfam" id="PF17765">
    <property type="entry name" value="MLTR_LBD"/>
    <property type="match status" value="1"/>
</dbReference>
<dbReference type="Proteomes" id="UP000321261">
    <property type="component" value="Unassembled WGS sequence"/>
</dbReference>
<dbReference type="Pfam" id="PF13560">
    <property type="entry name" value="HTH_31"/>
    <property type="match status" value="1"/>
</dbReference>
<reference evidence="2 3" key="1">
    <citation type="submission" date="2019-06" db="EMBL/GenBank/DDBJ databases">
        <title>Sequencing the genomes of 1000 actinobacteria strains.</title>
        <authorList>
            <person name="Klenk H.-P."/>
        </authorList>
    </citation>
    <scope>NUCLEOTIDE SEQUENCE [LARGE SCALE GENOMIC DNA]</scope>
    <source>
        <strain evidence="2 3">DSM 45671</strain>
    </source>
</reference>
<dbReference type="AlphaFoldDB" id="A0A561SK63"/>
<accession>A0A561SK63</accession>
<dbReference type="SUPFAM" id="SSF47413">
    <property type="entry name" value="lambda repressor-like DNA-binding domains"/>
    <property type="match status" value="1"/>
</dbReference>
<dbReference type="InterPro" id="IPR041413">
    <property type="entry name" value="MLTR_LBD"/>
</dbReference>
<gene>
    <name evidence="2" type="ORF">FHX44_111135</name>
</gene>